<dbReference type="KEGG" id="cate:C2869_05370"/>
<dbReference type="Gene3D" id="2.60.120.620">
    <property type="entry name" value="q2cbj1_9rhob like domain"/>
    <property type="match status" value="1"/>
</dbReference>
<keyword evidence="2" id="KW-0223">Dioxygenase</keyword>
<dbReference type="RefSeq" id="WP_108601979.1">
    <property type="nucleotide sequence ID" value="NZ_CP026604.1"/>
</dbReference>
<dbReference type="PANTHER" id="PTHR20883">
    <property type="entry name" value="PHYTANOYL-COA DIOXYGENASE DOMAIN CONTAINING 1"/>
    <property type="match status" value="1"/>
</dbReference>
<dbReference type="SUPFAM" id="SSF51197">
    <property type="entry name" value="Clavaminate synthase-like"/>
    <property type="match status" value="1"/>
</dbReference>
<keyword evidence="2" id="KW-0560">Oxidoreductase</keyword>
<dbReference type="EMBL" id="CP026604">
    <property type="protein sequence ID" value="AWB65906.1"/>
    <property type="molecule type" value="Genomic_DNA"/>
</dbReference>
<gene>
    <name evidence="2" type="ORF">C2869_05370</name>
</gene>
<dbReference type="GO" id="GO:0005506">
    <property type="term" value="F:iron ion binding"/>
    <property type="evidence" value="ECO:0007669"/>
    <property type="project" value="UniProtKB-ARBA"/>
</dbReference>
<protein>
    <submittedName>
        <fullName evidence="2">Phytanoyl-CoA dioxygenase family protein</fullName>
    </submittedName>
</protein>
<evidence type="ECO:0000313" key="3">
    <source>
        <dbReference type="Proteomes" id="UP000244441"/>
    </source>
</evidence>
<organism evidence="2 3">
    <name type="scientific">Saccharobesus litoralis</name>
    <dbReference type="NCBI Taxonomy" id="2172099"/>
    <lineage>
        <taxon>Bacteria</taxon>
        <taxon>Pseudomonadati</taxon>
        <taxon>Pseudomonadota</taxon>
        <taxon>Gammaproteobacteria</taxon>
        <taxon>Alteromonadales</taxon>
        <taxon>Alteromonadaceae</taxon>
        <taxon>Saccharobesus</taxon>
    </lineage>
</organism>
<dbReference type="PANTHER" id="PTHR20883:SF48">
    <property type="entry name" value="ECTOINE DIOXYGENASE"/>
    <property type="match status" value="1"/>
</dbReference>
<dbReference type="AlphaFoldDB" id="A0A2S0VNW5"/>
<dbReference type="Proteomes" id="UP000244441">
    <property type="component" value="Chromosome"/>
</dbReference>
<name>A0A2S0VNW5_9ALTE</name>
<dbReference type="InterPro" id="IPR008775">
    <property type="entry name" value="Phytyl_CoA_dOase-like"/>
</dbReference>
<evidence type="ECO:0000313" key="2">
    <source>
        <dbReference type="EMBL" id="AWB65906.1"/>
    </source>
</evidence>
<accession>A0A2S0VNW5</accession>
<dbReference type="Pfam" id="PF05721">
    <property type="entry name" value="PhyH"/>
    <property type="match status" value="1"/>
</dbReference>
<reference evidence="2 3" key="1">
    <citation type="submission" date="2018-01" db="EMBL/GenBank/DDBJ databases">
        <title>Genome sequence of a Cantenovulum-like bacteria.</title>
        <authorList>
            <person name="Tan W.R."/>
            <person name="Lau N.-S."/>
            <person name="Go F."/>
            <person name="Amirul A.-A.A."/>
        </authorList>
    </citation>
    <scope>NUCLEOTIDE SEQUENCE [LARGE SCALE GENOMIC DNA]</scope>
    <source>
        <strain evidence="2 3">CCB-QB4</strain>
    </source>
</reference>
<dbReference type="OrthoDB" id="9791262at2"/>
<dbReference type="GO" id="GO:0016706">
    <property type="term" value="F:2-oxoglutarate-dependent dioxygenase activity"/>
    <property type="evidence" value="ECO:0007669"/>
    <property type="project" value="UniProtKB-ARBA"/>
</dbReference>
<comment type="cofactor">
    <cofactor evidence="1">
        <name>Fe(2+)</name>
        <dbReference type="ChEBI" id="CHEBI:29033"/>
    </cofactor>
</comment>
<sequence length="258" mass="29836">MSKIELNEQQMADFERDGYVIARGYYNAEEIQRLQDVAFNDDSLYERAWNKKDASGTVSKVCIWQKTGDDFYSMFSRGRRLVDSCEKLIGEETYHTSTKIMMKEPRVGGAWEWHQDFGYWHQDNLMLYPKAISCMIAINQATIENGCLEVLKGSHHIGRLDHSKTGDQKGADLKMVEEAMKYHELVAVELEPGDVLFFHCNLLHKSNQNRSENPRWTMICAYNAVSNQAFEENEAVYYPLDRVEDDAILAWQEKEPAA</sequence>
<proteinExistence type="predicted"/>
<evidence type="ECO:0000256" key="1">
    <source>
        <dbReference type="ARBA" id="ARBA00001954"/>
    </source>
</evidence>
<keyword evidence="3" id="KW-1185">Reference proteome</keyword>